<dbReference type="GO" id="GO:0000139">
    <property type="term" value="C:Golgi membrane"/>
    <property type="evidence" value="ECO:0007669"/>
    <property type="project" value="UniProtKB-SubCell"/>
</dbReference>
<sequence length="616" mass="70000">MGSKMNAGNRRTRRSMSLVIVVALCCFFYVLGAWQKSGFGKGDSIALRITKDTECTILPNLNFETHHTTEAAFVDRSVSKSKVFKPCDSRYTDYTPCQDQNRAMSFPRQNMTYRERHCPPQNKKLHCLIPAPKGYTAPFPWPKSRDYVPYANVPYKSLTVEKAVQNWVQFEGNVFKFPGGGTMFPQGADAYIDELASVVPFSDGTVRTALDTGCGVASWGAYMLKRNVLTMSFAPRDSHEAQVQFALERGVPAVIGVLGTVHLPYPSRAFDMAQCSRCLIPWTSNDGMYMMEVDRVLRPGGFWVLSGPPINWMTYYQTWNRSKKELQKEQKRIEALAELLCWEKKYEKGDIAIWRKKTNVKTCQKRKDVMPMKICDAPTADDVWYKKMKPCITPFPDVKKPEEVAGGNLKKFPERLFAVPPRIAMGYVPGVTVKSYEDDNRSWKKHVYAYMKINKLIGSVRYRNIMDMNAGFGSFAAALDSTNSWVMNVVPTISEKNTLGIIYERGLIGIYHDWCEAFSTYPRTYDLIHASGVLSLYQNKCEMEDILLEMDRILRPEGAVIFRDGVDVLNKLRKVVGGMRWDAKLMDHEDGPLVPEKILVAVKRYWVGNGSNDVSL</sequence>
<evidence type="ECO:0000256" key="4">
    <source>
        <dbReference type="ARBA" id="ARBA00022679"/>
    </source>
</evidence>
<dbReference type="EMBL" id="GDJX01023824">
    <property type="protein sequence ID" value="JAT44112.1"/>
    <property type="molecule type" value="Transcribed_RNA"/>
</dbReference>
<dbReference type="GO" id="GO:0005802">
    <property type="term" value="C:trans-Golgi network"/>
    <property type="evidence" value="ECO:0007669"/>
    <property type="project" value="TreeGrafter"/>
</dbReference>
<evidence type="ECO:0000256" key="9">
    <source>
        <dbReference type="ARBA" id="ARBA00023136"/>
    </source>
</evidence>
<gene>
    <name evidence="13" type="primary">At1g26850_0</name>
    <name evidence="13" type="ORF">g.38365</name>
</gene>
<evidence type="ECO:0000256" key="3">
    <source>
        <dbReference type="ARBA" id="ARBA00022603"/>
    </source>
</evidence>
<keyword evidence="7" id="KW-1133">Transmembrane helix</keyword>
<evidence type="ECO:0000256" key="5">
    <source>
        <dbReference type="ARBA" id="ARBA00022692"/>
    </source>
</evidence>
<accession>A0A1D1XNZ2</accession>
<comment type="subcellular location">
    <subcellularLocation>
        <location evidence="11">Endomembrane system</location>
        <topology evidence="11">Single-pass type II membrane protein</topology>
    </subcellularLocation>
    <subcellularLocation>
        <location evidence="1">Golgi apparatus membrane</location>
        <topology evidence="1">Single-pass membrane protein</topology>
    </subcellularLocation>
    <subcellularLocation>
        <location evidence="12">Membrane</location>
        <topology evidence="12">Single-pass type II membrane protein</topology>
    </subcellularLocation>
</comment>
<name>A0A1D1XNZ2_9ARAE</name>
<evidence type="ECO:0000256" key="7">
    <source>
        <dbReference type="ARBA" id="ARBA00022989"/>
    </source>
</evidence>
<keyword evidence="8" id="KW-0333">Golgi apparatus</keyword>
<evidence type="ECO:0000313" key="13">
    <source>
        <dbReference type="EMBL" id="JAT44112.1"/>
    </source>
</evidence>
<keyword evidence="9" id="KW-0472">Membrane</keyword>
<protein>
    <recommendedName>
        <fullName evidence="12">Methyltransferase</fullName>
        <ecNumber evidence="12">2.1.1.-</ecNumber>
    </recommendedName>
</protein>
<dbReference type="PANTHER" id="PTHR10108:SF1104">
    <property type="entry name" value="METHYLTRANSFERASE PMT14-RELATED"/>
    <property type="match status" value="1"/>
</dbReference>
<dbReference type="Pfam" id="PF03141">
    <property type="entry name" value="Methyltransf_29"/>
    <property type="match status" value="1"/>
</dbReference>
<keyword evidence="5" id="KW-0812">Transmembrane</keyword>
<dbReference type="GO" id="GO:0032259">
    <property type="term" value="P:methylation"/>
    <property type="evidence" value="ECO:0007669"/>
    <property type="project" value="UniProtKB-KW"/>
</dbReference>
<dbReference type="Gene3D" id="3.40.50.150">
    <property type="entry name" value="Vaccinia Virus protein VP39"/>
    <property type="match status" value="1"/>
</dbReference>
<dbReference type="GO" id="GO:0005768">
    <property type="term" value="C:endosome"/>
    <property type="evidence" value="ECO:0007669"/>
    <property type="project" value="TreeGrafter"/>
</dbReference>
<dbReference type="InterPro" id="IPR029063">
    <property type="entry name" value="SAM-dependent_MTases_sf"/>
</dbReference>
<keyword evidence="10 12" id="KW-0325">Glycoprotein</keyword>
<comment type="similarity">
    <text evidence="2 12">Belongs to the methyltransferase superfamily.</text>
</comment>
<dbReference type="FunFam" id="3.40.50.150:FF:000122">
    <property type="entry name" value="probable methyltransferase PMT2"/>
    <property type="match status" value="1"/>
</dbReference>
<keyword evidence="6 12" id="KW-0735">Signal-anchor</keyword>
<keyword evidence="4 12" id="KW-0808">Transferase</keyword>
<organism evidence="13">
    <name type="scientific">Anthurium amnicola</name>
    <dbReference type="NCBI Taxonomy" id="1678845"/>
    <lineage>
        <taxon>Eukaryota</taxon>
        <taxon>Viridiplantae</taxon>
        <taxon>Streptophyta</taxon>
        <taxon>Embryophyta</taxon>
        <taxon>Tracheophyta</taxon>
        <taxon>Spermatophyta</taxon>
        <taxon>Magnoliopsida</taxon>
        <taxon>Liliopsida</taxon>
        <taxon>Araceae</taxon>
        <taxon>Pothoideae</taxon>
        <taxon>Potheae</taxon>
        <taxon>Anthurium</taxon>
    </lineage>
</organism>
<reference evidence="13" key="1">
    <citation type="submission" date="2015-07" db="EMBL/GenBank/DDBJ databases">
        <title>Transcriptome Assembly of Anthurium amnicola.</title>
        <authorList>
            <person name="Suzuki J."/>
        </authorList>
    </citation>
    <scope>NUCLEOTIDE SEQUENCE</scope>
</reference>
<evidence type="ECO:0000256" key="8">
    <source>
        <dbReference type="ARBA" id="ARBA00023034"/>
    </source>
</evidence>
<evidence type="ECO:0000256" key="12">
    <source>
        <dbReference type="RuleBase" id="RU366043"/>
    </source>
</evidence>
<dbReference type="EC" id="2.1.1.-" evidence="12"/>
<dbReference type="AlphaFoldDB" id="A0A1D1XNZ2"/>
<evidence type="ECO:0000256" key="11">
    <source>
        <dbReference type="ARBA" id="ARBA00060399"/>
    </source>
</evidence>
<keyword evidence="3 12" id="KW-0489">Methyltransferase</keyword>
<dbReference type="PANTHER" id="PTHR10108">
    <property type="entry name" value="SAM-DEPENDENT METHYLTRANSFERASE"/>
    <property type="match status" value="1"/>
</dbReference>
<dbReference type="SUPFAM" id="SSF53335">
    <property type="entry name" value="S-adenosyl-L-methionine-dependent methyltransferases"/>
    <property type="match status" value="2"/>
</dbReference>
<dbReference type="InterPro" id="IPR004159">
    <property type="entry name" value="Put_SAM_MeTrfase"/>
</dbReference>
<evidence type="ECO:0000256" key="1">
    <source>
        <dbReference type="ARBA" id="ARBA00004194"/>
    </source>
</evidence>
<dbReference type="GO" id="GO:0008168">
    <property type="term" value="F:methyltransferase activity"/>
    <property type="evidence" value="ECO:0007669"/>
    <property type="project" value="UniProtKB-UniRule"/>
</dbReference>
<evidence type="ECO:0000256" key="6">
    <source>
        <dbReference type="ARBA" id="ARBA00022968"/>
    </source>
</evidence>
<proteinExistence type="inferred from homology"/>
<evidence type="ECO:0000256" key="2">
    <source>
        <dbReference type="ARBA" id="ARBA00008361"/>
    </source>
</evidence>
<evidence type="ECO:0000256" key="10">
    <source>
        <dbReference type="ARBA" id="ARBA00023180"/>
    </source>
</evidence>